<evidence type="ECO:0000313" key="5">
    <source>
        <dbReference type="Proteomes" id="UP000256862"/>
    </source>
</evidence>
<evidence type="ECO:0000313" key="6">
    <source>
        <dbReference type="Proteomes" id="UP000623307"/>
    </source>
</evidence>
<evidence type="ECO:0000259" key="1">
    <source>
        <dbReference type="Pfam" id="PF20552"/>
    </source>
</evidence>
<reference evidence="3" key="2">
    <citation type="submission" date="2018-01" db="EMBL/GenBank/DDBJ databases">
        <authorList>
            <person name="Clerissi C."/>
        </authorList>
    </citation>
    <scope>NUCLEOTIDE SEQUENCE</scope>
    <source>
        <strain evidence="3">Cupriavidus oxalaticus LMG 2235</strain>
    </source>
</reference>
<dbReference type="RefSeq" id="WP_063238856.1">
    <property type="nucleotide sequence ID" value="NZ_CP069810.1"/>
</dbReference>
<proteinExistence type="predicted"/>
<dbReference type="EMBL" id="OGUS01000066">
    <property type="protein sequence ID" value="SPC06569.1"/>
    <property type="molecule type" value="Genomic_DNA"/>
</dbReference>
<evidence type="ECO:0000313" key="4">
    <source>
        <dbReference type="EMBL" id="SPC12450.1"/>
    </source>
</evidence>
<keyword evidence="6" id="KW-1185">Reference proteome</keyword>
<dbReference type="Proteomes" id="UP000623307">
    <property type="component" value="Chromosome 2"/>
</dbReference>
<gene>
    <name evidence="4" type="ORF">CO2235_150105</name>
    <name evidence="3" type="ORF">CO2235_U600014</name>
    <name evidence="2" type="ORF">JTE92_20785</name>
</gene>
<dbReference type="Pfam" id="PF20552">
    <property type="entry name" value="HTH_62"/>
    <property type="match status" value="1"/>
</dbReference>
<sequence length="102" mass="11385">MQYEDPANPYLVRWRKPIPNNTAGKGYVEQPGEGINIRWQTRDAAPSDYENALADALEIAFEAGARSPEDMVESFSTHGFRQRSGDAWTVQALVAEMRALGK</sequence>
<dbReference type="InterPro" id="IPR046789">
    <property type="entry name" value="HTH_62"/>
</dbReference>
<dbReference type="Proteomes" id="UP000256862">
    <property type="component" value="Chromosome CO2235"/>
</dbReference>
<dbReference type="EMBL" id="CP069812">
    <property type="protein sequence ID" value="QRQ95834.1"/>
    <property type="molecule type" value="Genomic_DNA"/>
</dbReference>
<reference evidence="5" key="1">
    <citation type="submission" date="2018-01" db="EMBL/GenBank/DDBJ databases">
        <authorList>
            <person name="Gaut B.S."/>
            <person name="Morton B.R."/>
            <person name="Clegg M.T."/>
            <person name="Duvall M.R."/>
        </authorList>
    </citation>
    <scope>NUCLEOTIDE SEQUENCE [LARGE SCALE GENOMIC DNA]</scope>
</reference>
<evidence type="ECO:0000313" key="3">
    <source>
        <dbReference type="EMBL" id="SPC06569.1"/>
    </source>
</evidence>
<reference evidence="2 6" key="3">
    <citation type="submission" date="2021-02" db="EMBL/GenBank/DDBJ databases">
        <title>Complete Genome Sequence of Cupriavidus oxalaticus Strain Ox1, a Soil Oxalate-Degrading Species.</title>
        <authorList>
            <person name="Palmieri F."/>
            <person name="Udriet P."/>
            <person name="Deuasquier M."/>
            <person name="Beaudoing E."/>
            <person name="Johnson S.L."/>
            <person name="Davenport K.W."/>
            <person name="Chain P.S."/>
            <person name="Bindschedler S."/>
            <person name="Junier P."/>
        </authorList>
    </citation>
    <scope>NUCLEOTIDE SEQUENCE [LARGE SCALE GENOMIC DNA]</scope>
    <source>
        <strain evidence="2 6">Ox1</strain>
    </source>
</reference>
<dbReference type="AlphaFoldDB" id="A0A375FJD4"/>
<organism evidence="3 5">
    <name type="scientific">Cupriavidus oxalaticus</name>
    <dbReference type="NCBI Taxonomy" id="96344"/>
    <lineage>
        <taxon>Bacteria</taxon>
        <taxon>Pseudomonadati</taxon>
        <taxon>Pseudomonadota</taxon>
        <taxon>Betaproteobacteria</taxon>
        <taxon>Burkholderiales</taxon>
        <taxon>Burkholderiaceae</taxon>
        <taxon>Cupriavidus</taxon>
    </lineage>
</organism>
<accession>A0A375FJD4</accession>
<protein>
    <recommendedName>
        <fullName evidence="1">Recombinase-like domain-containing protein</fullName>
    </recommendedName>
</protein>
<feature type="domain" description="Recombinase-like" evidence="1">
    <location>
        <begin position="13"/>
        <end position="102"/>
    </location>
</feature>
<dbReference type="OrthoDB" id="6909982at2"/>
<evidence type="ECO:0000313" key="2">
    <source>
        <dbReference type="EMBL" id="QRQ95834.1"/>
    </source>
</evidence>
<dbReference type="GeneID" id="303491993"/>
<name>A0A375FJD4_9BURK</name>
<dbReference type="EMBL" id="OGUS01000115">
    <property type="protein sequence ID" value="SPC12450.1"/>
    <property type="molecule type" value="Genomic_DNA"/>
</dbReference>